<dbReference type="SUPFAM" id="SSF56935">
    <property type="entry name" value="Porins"/>
    <property type="match status" value="1"/>
</dbReference>
<proteinExistence type="predicted"/>
<accession>A0A9R1CXJ7</accession>
<dbReference type="Proteomes" id="UP000825483">
    <property type="component" value="Unassembled WGS sequence"/>
</dbReference>
<feature type="chain" id="PRO_5040269060" evidence="4">
    <location>
        <begin position="27"/>
        <end position="767"/>
    </location>
</feature>
<evidence type="ECO:0000256" key="2">
    <source>
        <dbReference type="ARBA" id="ARBA00023136"/>
    </source>
</evidence>
<organism evidence="5 6">
    <name type="scientific">Prevotella lacticifex</name>
    <dbReference type="NCBI Taxonomy" id="2854755"/>
    <lineage>
        <taxon>Bacteria</taxon>
        <taxon>Pseudomonadati</taxon>
        <taxon>Bacteroidota</taxon>
        <taxon>Bacteroidia</taxon>
        <taxon>Bacteroidales</taxon>
        <taxon>Prevotellaceae</taxon>
        <taxon>Prevotella</taxon>
    </lineage>
</organism>
<keyword evidence="2" id="KW-0472">Membrane</keyword>
<evidence type="ECO:0000313" key="5">
    <source>
        <dbReference type="EMBL" id="GJG58053.1"/>
    </source>
</evidence>
<sequence length="767" mass="85217">MNINKQSTITVSLLCGMLLGSTALSAQEVIKKDSVANDKEVKNRNVMLNASSADQPREISIGLPAATTGATIFEDGLPVSYNPWPDIPYLSWTGGNGYSRIRVMSLGEAALQYGGIAYAVNSFTADAGKQFGGKLTYQLNNYGRQVFDGVVSGPLGKGWGLMVNTRQIWDPGTSKITAASLQSRVQAYRFKLSKSFAKGRGYMSLLYQFSSNMNNTSTASPFIFVGDGSVKKYNGIDFGTDPYFPQEANTISYRDDETGKIITKSWRDGGTTRNSQITYNFNYRFRNGMKFDFTSRAKFGNVNQALSQATGISKNSGRYFYADGTPYTGDYVQNRYLMVVPGFERTWFNTAMLSGKSKNAAHNWRIGLNIWYNRAGTKQASTNSAQEVTKNPHLLYVKDSNGLLQSATGLNAYGGAYYNTHDSKFALILSDDWKVNKRLNLNAGVRLEYNTYAGKSATTMNGKENPRINNWWVGANPNGGITHFNGDWLNPSATFNFRYSILKGFGLTGEYVFVMQRTVPKDYSGAAMPRMKPVDINAAHGGIFWNNKWISLTSQLSYVSSTNYKTRSGFYHQLQNDATDGSGLLKGDEQSVTVTTNYDVRTIGWTTDFVLTPFQGFALHGLLTLQKPTYQNLDINATFADGITDHADVSGNIVTAMSRVLIELDPSYNYKKWSVGLNFRYFGKQYINKTNTLYFNGHWETFGNVRFQLNKKINFALNVVNFLNQNGASGSISSADLVTDPSKYKNYLMAGSYIRPFEVSLSTTINF</sequence>
<reference evidence="5" key="1">
    <citation type="journal article" date="2022" name="Int. J. Syst. Evol. Microbiol.">
        <title>Prevotella lacticifex sp. nov., isolated from the rumen of cows.</title>
        <authorList>
            <person name="Shinkai T."/>
            <person name="Ikeyama N."/>
            <person name="Kumagai M."/>
            <person name="Ohmori H."/>
            <person name="Sakamoto M."/>
            <person name="Ohkuma M."/>
            <person name="Mitsumori M."/>
        </authorList>
    </citation>
    <scope>NUCLEOTIDE SEQUENCE</scope>
    <source>
        <strain evidence="5">R5076</strain>
    </source>
</reference>
<dbReference type="GO" id="GO:0009279">
    <property type="term" value="C:cell outer membrane"/>
    <property type="evidence" value="ECO:0007669"/>
    <property type="project" value="UniProtKB-SubCell"/>
</dbReference>
<comment type="subcellular location">
    <subcellularLocation>
        <location evidence="1">Cell outer membrane</location>
    </subcellularLocation>
</comment>
<keyword evidence="3" id="KW-0998">Cell outer membrane</keyword>
<name>A0A9R1CXJ7_9BACT</name>
<dbReference type="AlphaFoldDB" id="A0A9R1CXJ7"/>
<protein>
    <submittedName>
        <fullName evidence="5">2,6-beta-D-fructofuranosidase</fullName>
    </submittedName>
</protein>
<dbReference type="EMBL" id="BPUB01000001">
    <property type="protein sequence ID" value="GJG58053.1"/>
    <property type="molecule type" value="Genomic_DNA"/>
</dbReference>
<dbReference type="RefSeq" id="WP_223927181.1">
    <property type="nucleotide sequence ID" value="NZ_BPTU01000005.1"/>
</dbReference>
<dbReference type="GeneID" id="72468952"/>
<comment type="caution">
    <text evidence="5">The sequence shown here is derived from an EMBL/GenBank/DDBJ whole genome shotgun (WGS) entry which is preliminary data.</text>
</comment>
<dbReference type="InterPro" id="IPR036942">
    <property type="entry name" value="Beta-barrel_TonB_sf"/>
</dbReference>
<evidence type="ECO:0000256" key="4">
    <source>
        <dbReference type="SAM" id="SignalP"/>
    </source>
</evidence>
<evidence type="ECO:0000313" key="6">
    <source>
        <dbReference type="Proteomes" id="UP000825483"/>
    </source>
</evidence>
<keyword evidence="4" id="KW-0732">Signal</keyword>
<dbReference type="Gene3D" id="2.40.170.20">
    <property type="entry name" value="TonB-dependent receptor, beta-barrel domain"/>
    <property type="match status" value="1"/>
</dbReference>
<keyword evidence="6" id="KW-1185">Reference proteome</keyword>
<evidence type="ECO:0000256" key="3">
    <source>
        <dbReference type="ARBA" id="ARBA00023237"/>
    </source>
</evidence>
<feature type="signal peptide" evidence="4">
    <location>
        <begin position="1"/>
        <end position="26"/>
    </location>
</feature>
<gene>
    <name evidence="5" type="ORF">PRLR5076_09040</name>
</gene>
<evidence type="ECO:0000256" key="1">
    <source>
        <dbReference type="ARBA" id="ARBA00004442"/>
    </source>
</evidence>